<dbReference type="GO" id="GO:0005829">
    <property type="term" value="C:cytosol"/>
    <property type="evidence" value="ECO:0007669"/>
    <property type="project" value="TreeGrafter"/>
</dbReference>
<dbReference type="PANTHER" id="PTHR12395:SF9">
    <property type="entry name" value="DECAPPING AND EXORIBONUCLEASE PROTEIN"/>
    <property type="match status" value="1"/>
</dbReference>
<evidence type="ECO:0000256" key="2">
    <source>
        <dbReference type="RuleBase" id="RU367113"/>
    </source>
</evidence>
<proteinExistence type="inferred from homology"/>
<comment type="function">
    <text evidence="2">Decapping enzyme for NAD-capped RNAs: specifically hydrolyzes the nicotinamide adenine dinucleotide (NAD) cap from a subset of RNAs by removing the entire NAD moiety from the 5'-end of an NAD-capped RNA.</text>
</comment>
<dbReference type="GO" id="GO:0110155">
    <property type="term" value="P:NAD-cap decapping"/>
    <property type="evidence" value="ECO:0007669"/>
    <property type="project" value="TreeGrafter"/>
</dbReference>
<keyword evidence="2" id="KW-0378">Hydrolase</keyword>
<name>A0A815B7N5_9BILA</name>
<comment type="similarity">
    <text evidence="1 2">Belongs to the DXO/Dom3Z family.</text>
</comment>
<dbReference type="GO" id="GO:0004518">
    <property type="term" value="F:nuclease activity"/>
    <property type="evidence" value="ECO:0007669"/>
    <property type="project" value="UniProtKB-KW"/>
</dbReference>
<comment type="subcellular location">
    <subcellularLocation>
        <location evidence="2">Nucleus</location>
    </subcellularLocation>
</comment>
<protein>
    <recommendedName>
        <fullName evidence="2">Decapping nuclease</fullName>
        <ecNumber evidence="2">3.6.1.-</ecNumber>
    </recommendedName>
</protein>
<evidence type="ECO:0000313" key="6">
    <source>
        <dbReference type="Proteomes" id="UP000663860"/>
    </source>
</evidence>
<feature type="domain" description="RAI1-like" evidence="3">
    <location>
        <begin position="106"/>
        <end position="337"/>
    </location>
</feature>
<evidence type="ECO:0000259" key="3">
    <source>
        <dbReference type="Pfam" id="PF08652"/>
    </source>
</evidence>
<evidence type="ECO:0000256" key="1">
    <source>
        <dbReference type="ARBA" id="ARBA00006562"/>
    </source>
</evidence>
<dbReference type="GO" id="GO:0003723">
    <property type="term" value="F:RNA binding"/>
    <property type="evidence" value="ECO:0007669"/>
    <property type="project" value="UniProtKB-KW"/>
</dbReference>
<keyword evidence="2" id="KW-0539">Nucleus</keyword>
<keyword evidence="2" id="KW-0479">Metal-binding</keyword>
<keyword evidence="2" id="KW-0540">Nuclease</keyword>
<accession>A0A815B7N5</accession>
<dbReference type="PANTHER" id="PTHR12395">
    <property type="entry name" value="DOM-3 RELATED"/>
    <property type="match status" value="1"/>
</dbReference>
<dbReference type="InterPro" id="IPR039039">
    <property type="entry name" value="RAI1-like_fam"/>
</dbReference>
<dbReference type="Proteomes" id="UP000663868">
    <property type="component" value="Unassembled WGS sequence"/>
</dbReference>
<keyword evidence="2" id="KW-0547">Nucleotide-binding</keyword>
<dbReference type="AlphaFoldDB" id="A0A815B7N5"/>
<evidence type="ECO:0000313" key="4">
    <source>
        <dbReference type="EMBL" id="CAF1266439.1"/>
    </source>
</evidence>
<dbReference type="GO" id="GO:0005634">
    <property type="term" value="C:nucleus"/>
    <property type="evidence" value="ECO:0007669"/>
    <property type="project" value="UniProtKB-SubCell"/>
</dbReference>
<gene>
    <name evidence="4" type="ORF">IZO911_LOCUS32179</name>
    <name evidence="5" type="ORF">KXQ929_LOCUS5970</name>
</gene>
<dbReference type="GO" id="GO:0046872">
    <property type="term" value="F:metal ion binding"/>
    <property type="evidence" value="ECO:0007669"/>
    <property type="project" value="UniProtKB-KW"/>
</dbReference>
<dbReference type="EC" id="3.6.1.-" evidence="2"/>
<dbReference type="EMBL" id="CAJOBB010000225">
    <property type="protein sequence ID" value="CAF3617444.1"/>
    <property type="molecule type" value="Genomic_DNA"/>
</dbReference>
<keyword evidence="2" id="KW-0694">RNA-binding</keyword>
<dbReference type="Pfam" id="PF08652">
    <property type="entry name" value="RAI1"/>
    <property type="match status" value="1"/>
</dbReference>
<evidence type="ECO:0000313" key="5">
    <source>
        <dbReference type="EMBL" id="CAF3617444.1"/>
    </source>
</evidence>
<comment type="caution">
    <text evidence="4">The sequence shown here is derived from an EMBL/GenBank/DDBJ whole genome shotgun (WGS) entry which is preliminary data.</text>
</comment>
<dbReference type="Proteomes" id="UP000663860">
    <property type="component" value="Unassembled WGS sequence"/>
</dbReference>
<dbReference type="GO" id="GO:0000166">
    <property type="term" value="F:nucleotide binding"/>
    <property type="evidence" value="ECO:0007669"/>
    <property type="project" value="UniProtKB-KW"/>
</dbReference>
<organism evidence="4 6">
    <name type="scientific">Adineta steineri</name>
    <dbReference type="NCBI Taxonomy" id="433720"/>
    <lineage>
        <taxon>Eukaryota</taxon>
        <taxon>Metazoa</taxon>
        <taxon>Spiralia</taxon>
        <taxon>Gnathifera</taxon>
        <taxon>Rotifera</taxon>
        <taxon>Eurotatoria</taxon>
        <taxon>Bdelloidea</taxon>
        <taxon>Adinetida</taxon>
        <taxon>Adinetidae</taxon>
        <taxon>Adineta</taxon>
    </lineage>
</organism>
<dbReference type="EMBL" id="CAJNOE010000549">
    <property type="protein sequence ID" value="CAF1266439.1"/>
    <property type="molecule type" value="Genomic_DNA"/>
</dbReference>
<dbReference type="GO" id="GO:0034353">
    <property type="term" value="F:mRNA 5'-diphosphatase activity"/>
    <property type="evidence" value="ECO:0007669"/>
    <property type="project" value="TreeGrafter"/>
</dbReference>
<dbReference type="InterPro" id="IPR013961">
    <property type="entry name" value="RAI1"/>
</dbReference>
<sequence length="348" mass="40586">MNSSPDSKRKSKKRKVLTDQLFNRLYLVNVFDDDFPSNSSLSIVDSYSPCVRGSCTLAWHLPADPLNIQYYRRCLVIPGEIPNFIPSPRTPYLPPEQSDSFVRQPRFTSLLPLLLTAQRTGIDVRQYNIISERNSLRKIAMNNEVYTIGVVKFGSSIFLRRYDTYQTINRNDIGYRFEQMCTTGNYLDGNYIQLIEGHIGTLKTLMTGETDAVERRTGQSIELKCHRKPDNQDIQDWWLQAFLSGVTKVIHGCRALDDPERLINMVEYPVSEMSHEQYKNRTLEFLYQVLQFLSSNVIEGRNYLLSRRIDPTTRKHRLYLYEVTNKTDKEKLTFLTEELLNRLLVTTR</sequence>
<comment type="cofactor">
    <cofactor evidence="2">
        <name>a divalent metal cation</name>
        <dbReference type="ChEBI" id="CHEBI:60240"/>
    </cofactor>
</comment>
<reference evidence="4" key="1">
    <citation type="submission" date="2021-02" db="EMBL/GenBank/DDBJ databases">
        <authorList>
            <person name="Nowell W R."/>
        </authorList>
    </citation>
    <scope>NUCLEOTIDE SEQUENCE</scope>
</reference>
<dbReference type="GO" id="GO:0000956">
    <property type="term" value="P:nuclear-transcribed mRNA catabolic process"/>
    <property type="evidence" value="ECO:0007669"/>
    <property type="project" value="TreeGrafter"/>
</dbReference>